<evidence type="ECO:0000313" key="2">
    <source>
        <dbReference type="Proteomes" id="UP001149821"/>
    </source>
</evidence>
<keyword evidence="2" id="KW-1185">Reference proteome</keyword>
<accession>A0ABT5QGF3</accession>
<protein>
    <recommendedName>
        <fullName evidence="3">Lipoprotein</fullName>
    </recommendedName>
</protein>
<dbReference type="EMBL" id="JAJUBB010000001">
    <property type="protein sequence ID" value="MDD1780062.1"/>
    <property type="molecule type" value="Genomic_DNA"/>
</dbReference>
<gene>
    <name evidence="1" type="ORF">LRP49_02515</name>
</gene>
<dbReference type="Proteomes" id="UP001149821">
    <property type="component" value="Unassembled WGS sequence"/>
</dbReference>
<proteinExistence type="predicted"/>
<comment type="caution">
    <text evidence="1">The sequence shown here is derived from an EMBL/GenBank/DDBJ whole genome shotgun (WGS) entry which is preliminary data.</text>
</comment>
<evidence type="ECO:0000313" key="1">
    <source>
        <dbReference type="EMBL" id="MDD1780062.1"/>
    </source>
</evidence>
<dbReference type="RefSeq" id="WP_274139971.1">
    <property type="nucleotide sequence ID" value="NZ_JAJUBB010000001.1"/>
</dbReference>
<name>A0ABT5QGF3_9GAMM</name>
<organism evidence="1 2">
    <name type="scientific">Enterovibrio qingdaonensis</name>
    <dbReference type="NCBI Taxonomy" id="2899818"/>
    <lineage>
        <taxon>Bacteria</taxon>
        <taxon>Pseudomonadati</taxon>
        <taxon>Pseudomonadota</taxon>
        <taxon>Gammaproteobacteria</taxon>
        <taxon>Vibrionales</taxon>
        <taxon>Vibrionaceae</taxon>
        <taxon>Enterovibrio</taxon>
    </lineage>
</organism>
<reference evidence="1" key="1">
    <citation type="submission" date="2021-12" db="EMBL/GenBank/DDBJ databases">
        <title>Enterovibrio ZSDZ35 sp. nov. and Enterovibrio ZSDZ42 sp. nov., isolated from coastal seawater in Qingdao.</title>
        <authorList>
            <person name="Zhang P."/>
        </authorList>
    </citation>
    <scope>NUCLEOTIDE SEQUENCE</scope>
    <source>
        <strain evidence="1">ZSDZ35</strain>
    </source>
</reference>
<evidence type="ECO:0008006" key="3">
    <source>
        <dbReference type="Google" id="ProtNLM"/>
    </source>
</evidence>
<dbReference type="PROSITE" id="PS51257">
    <property type="entry name" value="PROKAR_LIPOPROTEIN"/>
    <property type="match status" value="1"/>
</dbReference>
<sequence length="92" mass="10561">MTTQRNTKVLFLLSVVVLVGCSQTRHDALADLGFATPYLEGYDDGCHSKVTSAQTHRDGFRQDRERMFKDIRYANGWADGFEQCYAANKRFY</sequence>